<dbReference type="Proteomes" id="UP000316256">
    <property type="component" value="Unassembled WGS sequence"/>
</dbReference>
<keyword evidence="6" id="KW-1185">Reference proteome</keyword>
<organism evidence="5 6">
    <name type="scientific">Rhodococcus spelaei</name>
    <dbReference type="NCBI Taxonomy" id="2546320"/>
    <lineage>
        <taxon>Bacteria</taxon>
        <taxon>Bacillati</taxon>
        <taxon>Actinomycetota</taxon>
        <taxon>Actinomycetes</taxon>
        <taxon>Mycobacteriales</taxon>
        <taxon>Nocardiaceae</taxon>
        <taxon>Rhodococcus</taxon>
    </lineage>
</organism>
<gene>
    <name evidence="5" type="ORF">FK531_12210</name>
</gene>
<dbReference type="Gene3D" id="1.10.10.60">
    <property type="entry name" value="Homeodomain-like"/>
    <property type="match status" value="1"/>
</dbReference>
<dbReference type="PROSITE" id="PS01124">
    <property type="entry name" value="HTH_ARAC_FAMILY_2"/>
    <property type="match status" value="1"/>
</dbReference>
<evidence type="ECO:0000259" key="4">
    <source>
        <dbReference type="PROSITE" id="PS01124"/>
    </source>
</evidence>
<comment type="caution">
    <text evidence="5">The sequence shown here is derived from an EMBL/GenBank/DDBJ whole genome shotgun (WGS) entry which is preliminary data.</text>
</comment>
<dbReference type="OrthoDB" id="9799345at2"/>
<dbReference type="Pfam" id="PF12833">
    <property type="entry name" value="HTH_18"/>
    <property type="match status" value="1"/>
</dbReference>
<dbReference type="InterPro" id="IPR018060">
    <property type="entry name" value="HTH_AraC"/>
</dbReference>
<dbReference type="GO" id="GO:0043565">
    <property type="term" value="F:sequence-specific DNA binding"/>
    <property type="evidence" value="ECO:0007669"/>
    <property type="project" value="InterPro"/>
</dbReference>
<proteinExistence type="predicted"/>
<dbReference type="SMART" id="SM00342">
    <property type="entry name" value="HTH_ARAC"/>
    <property type="match status" value="1"/>
</dbReference>
<sequence>MAAGIEYLVQHTTTVDVPASQRPDYWREHVRSNHGGLDMSYPSPGAFDGGTIVQRCGQYQLVEFWSDGITYHRSARDARSDDDRSLRMVVPRHGQLDVAQGGRVTRLTHGRAAVVTMAAPFELAQLGRARALVLSVPEGSLPGTRAATIPVDLDLRSGIGSVAAAMADSLARERDSLSAVDFLAVSTRLLEIVGTAQARENDDRLGSIAHRARLYVAEHSDDPAVTPQTMARELGWSLRQLQLALHTAGTTPAGMLRDQRLDRARSRLQDPGCARLPISEIAFGSGFTSLSAFGAAFRSRYGNTPRALRAHTPSRTLGA</sequence>
<dbReference type="GO" id="GO:0003700">
    <property type="term" value="F:DNA-binding transcription factor activity"/>
    <property type="evidence" value="ECO:0007669"/>
    <property type="project" value="InterPro"/>
</dbReference>
<dbReference type="InterPro" id="IPR035418">
    <property type="entry name" value="AraC-bd_2"/>
</dbReference>
<dbReference type="Pfam" id="PF14525">
    <property type="entry name" value="AraC_binding_2"/>
    <property type="match status" value="1"/>
</dbReference>
<dbReference type="PROSITE" id="PS00041">
    <property type="entry name" value="HTH_ARAC_FAMILY_1"/>
    <property type="match status" value="1"/>
</dbReference>
<dbReference type="RefSeq" id="WP_142099672.1">
    <property type="nucleotide sequence ID" value="NZ_VIGH01000005.1"/>
</dbReference>
<evidence type="ECO:0000256" key="3">
    <source>
        <dbReference type="ARBA" id="ARBA00023163"/>
    </source>
</evidence>
<reference evidence="5 6" key="1">
    <citation type="submission" date="2019-06" db="EMBL/GenBank/DDBJ databases">
        <title>Rhodococcus spaelei sp. nov., isolated from a cave.</title>
        <authorList>
            <person name="Lee S.D."/>
        </authorList>
    </citation>
    <scope>NUCLEOTIDE SEQUENCE [LARGE SCALE GENOMIC DNA]</scope>
    <source>
        <strain evidence="5 6">C9-5</strain>
    </source>
</reference>
<evidence type="ECO:0000256" key="2">
    <source>
        <dbReference type="ARBA" id="ARBA00023125"/>
    </source>
</evidence>
<dbReference type="InterPro" id="IPR018062">
    <property type="entry name" value="HTH_AraC-typ_CS"/>
</dbReference>
<keyword evidence="1" id="KW-0805">Transcription regulation</keyword>
<dbReference type="InterPro" id="IPR009057">
    <property type="entry name" value="Homeodomain-like_sf"/>
</dbReference>
<keyword evidence="3" id="KW-0804">Transcription</keyword>
<feature type="domain" description="HTH araC/xylS-type" evidence="4">
    <location>
        <begin position="210"/>
        <end position="311"/>
    </location>
</feature>
<accession>A0A541B8D1</accession>
<evidence type="ECO:0000313" key="6">
    <source>
        <dbReference type="Proteomes" id="UP000316256"/>
    </source>
</evidence>
<name>A0A541B8D1_9NOCA</name>
<evidence type="ECO:0000313" key="5">
    <source>
        <dbReference type="EMBL" id="TQF68579.1"/>
    </source>
</evidence>
<dbReference type="EMBL" id="VIGH01000005">
    <property type="protein sequence ID" value="TQF68579.1"/>
    <property type="molecule type" value="Genomic_DNA"/>
</dbReference>
<dbReference type="InterPro" id="IPR050204">
    <property type="entry name" value="AraC_XylS_family_regulators"/>
</dbReference>
<dbReference type="PANTHER" id="PTHR46796">
    <property type="entry name" value="HTH-TYPE TRANSCRIPTIONAL ACTIVATOR RHAS-RELATED"/>
    <property type="match status" value="1"/>
</dbReference>
<dbReference type="AlphaFoldDB" id="A0A541B8D1"/>
<protein>
    <submittedName>
        <fullName evidence="5">AraC family transcriptional regulator</fullName>
    </submittedName>
</protein>
<dbReference type="SUPFAM" id="SSF46689">
    <property type="entry name" value="Homeodomain-like"/>
    <property type="match status" value="1"/>
</dbReference>
<keyword evidence="2" id="KW-0238">DNA-binding</keyword>
<evidence type="ECO:0000256" key="1">
    <source>
        <dbReference type="ARBA" id="ARBA00023015"/>
    </source>
</evidence>
<dbReference type="PANTHER" id="PTHR46796:SF6">
    <property type="entry name" value="ARAC SUBFAMILY"/>
    <property type="match status" value="1"/>
</dbReference>